<comment type="similarity">
    <text evidence="2">Belongs to the CPA3 antiporters (TC 2.A.63) subunit D family.</text>
</comment>
<feature type="transmembrane region" description="Helical" evidence="8">
    <location>
        <begin position="104"/>
        <end position="121"/>
    </location>
</feature>
<evidence type="ECO:0000256" key="4">
    <source>
        <dbReference type="ARBA" id="ARBA00022692"/>
    </source>
</evidence>
<dbReference type="PANTHER" id="PTHR42703">
    <property type="entry name" value="NADH DEHYDROGENASE"/>
    <property type="match status" value="1"/>
</dbReference>
<accession>A0A1X7K1Q7</accession>
<name>A0A1X7K1Q7_9BACT</name>
<sequence length="488" mass="52075">MNPVLAIIAPLSVGFFVPLLHLFKKKSVGPAVIASALVCSLISLSVALSGWSGVSVTLGGWGPELGISLVVDRLSGIFLILSAIGVPISLACSMESFGFSPWRFYVLFFLNWGAVNGIILTGDLFNMFVFFEIFSVAAYLLVSYPPRSWQAMEASFKYLIFGTVGAMFLLMGIAYTFMATGQLNMAVLSQLIGSVPPVTLSVIGGCLVVGLFVKSGTAPTHFWLPDAHSSAQTPVSALLSGVLVKASVYALIRISSLLFFPVIGEVFSVILFFGTLSLILGHLMAFQQEDIKRLLAYSTVAQIGTILIGVGCGSALGISAAVYHSFNHMTAKMGLFLVAGALAEDRASRDISHMRGLWAHRPLFVAAFALFAVSLAGIPPFSGFMSKWFLLLASTRDGHILPALAIVAGTVVSTAYYLKVLRAFFSPSETPVPHHRPRPVSGRLIALLSVLCVLLALVPLIPEARDILFSVGESALDGEAYRTVVFGE</sequence>
<dbReference type="GO" id="GO:0008137">
    <property type="term" value="F:NADH dehydrogenase (ubiquinone) activity"/>
    <property type="evidence" value="ECO:0007669"/>
    <property type="project" value="InterPro"/>
</dbReference>
<feature type="transmembrane region" description="Helical" evidence="8">
    <location>
        <begin position="444"/>
        <end position="461"/>
    </location>
</feature>
<feature type="domain" description="NADH:quinone oxidoreductase/Mrp antiporter transmembrane" evidence="9">
    <location>
        <begin position="122"/>
        <end position="412"/>
    </location>
</feature>
<organism evidence="10 11">
    <name type="scientific">Dethiosulfovibrio salsuginis</name>
    <dbReference type="NCBI Taxonomy" id="561720"/>
    <lineage>
        <taxon>Bacteria</taxon>
        <taxon>Thermotogati</taxon>
        <taxon>Synergistota</taxon>
        <taxon>Synergistia</taxon>
        <taxon>Synergistales</taxon>
        <taxon>Dethiosulfovibrionaceae</taxon>
        <taxon>Dethiosulfovibrio</taxon>
    </lineage>
</organism>
<dbReference type="RefSeq" id="WP_085544844.1">
    <property type="nucleotide sequence ID" value="NZ_FXBB01000019.1"/>
</dbReference>
<dbReference type="Proteomes" id="UP000193355">
    <property type="component" value="Unassembled WGS sequence"/>
</dbReference>
<evidence type="ECO:0000256" key="3">
    <source>
        <dbReference type="ARBA" id="ARBA00022475"/>
    </source>
</evidence>
<evidence type="ECO:0000256" key="7">
    <source>
        <dbReference type="RuleBase" id="RU000320"/>
    </source>
</evidence>
<gene>
    <name evidence="10" type="ORF">SAMN06275492_11938</name>
</gene>
<evidence type="ECO:0000259" key="9">
    <source>
        <dbReference type="Pfam" id="PF00361"/>
    </source>
</evidence>
<evidence type="ECO:0000256" key="6">
    <source>
        <dbReference type="ARBA" id="ARBA00023136"/>
    </source>
</evidence>
<dbReference type="OrthoDB" id="9811718at2"/>
<dbReference type="PANTHER" id="PTHR42703:SF1">
    <property type="entry name" value="NA(+)_H(+) ANTIPORTER SUBUNIT D1"/>
    <property type="match status" value="1"/>
</dbReference>
<feature type="transmembrane region" description="Helical" evidence="8">
    <location>
        <begin position="363"/>
        <end position="380"/>
    </location>
</feature>
<keyword evidence="5 8" id="KW-1133">Transmembrane helix</keyword>
<feature type="transmembrane region" description="Helical" evidence="8">
    <location>
        <begin position="258"/>
        <end position="283"/>
    </location>
</feature>
<keyword evidence="3" id="KW-1003">Cell membrane</keyword>
<dbReference type="InterPro" id="IPR050586">
    <property type="entry name" value="CPA3_Na-H_Antiporter_D"/>
</dbReference>
<dbReference type="GO" id="GO:0005886">
    <property type="term" value="C:plasma membrane"/>
    <property type="evidence" value="ECO:0007669"/>
    <property type="project" value="UniProtKB-SubCell"/>
</dbReference>
<dbReference type="STRING" id="561720.SAMN06275492_11938"/>
<feature type="transmembrane region" description="Helical" evidence="8">
    <location>
        <begin position="74"/>
        <end position="92"/>
    </location>
</feature>
<evidence type="ECO:0000256" key="5">
    <source>
        <dbReference type="ARBA" id="ARBA00022989"/>
    </source>
</evidence>
<dbReference type="AlphaFoldDB" id="A0A1X7K1Q7"/>
<feature type="transmembrane region" description="Helical" evidence="8">
    <location>
        <begin position="191"/>
        <end position="213"/>
    </location>
</feature>
<dbReference type="Pfam" id="PF00361">
    <property type="entry name" value="Proton_antipo_M"/>
    <property type="match status" value="1"/>
</dbReference>
<feature type="transmembrane region" description="Helical" evidence="8">
    <location>
        <begin position="30"/>
        <end position="54"/>
    </location>
</feature>
<feature type="transmembrane region" description="Helical" evidence="8">
    <location>
        <begin position="295"/>
        <end position="320"/>
    </location>
</feature>
<dbReference type="GO" id="GO:0042773">
    <property type="term" value="P:ATP synthesis coupled electron transport"/>
    <property type="evidence" value="ECO:0007669"/>
    <property type="project" value="InterPro"/>
</dbReference>
<proteinExistence type="inferred from homology"/>
<evidence type="ECO:0000313" key="11">
    <source>
        <dbReference type="Proteomes" id="UP000193355"/>
    </source>
</evidence>
<reference evidence="11" key="1">
    <citation type="submission" date="2017-04" db="EMBL/GenBank/DDBJ databases">
        <authorList>
            <person name="Varghese N."/>
            <person name="Submissions S."/>
        </authorList>
    </citation>
    <scope>NUCLEOTIDE SEQUENCE [LARGE SCALE GENOMIC DNA]</scope>
    <source>
        <strain evidence="11">USBA 82</strain>
    </source>
</reference>
<keyword evidence="6 8" id="KW-0472">Membrane</keyword>
<keyword evidence="11" id="KW-1185">Reference proteome</keyword>
<comment type="subcellular location">
    <subcellularLocation>
        <location evidence="1">Cell membrane</location>
        <topology evidence="1">Multi-pass membrane protein</topology>
    </subcellularLocation>
    <subcellularLocation>
        <location evidence="7">Membrane</location>
        <topology evidence="7">Multi-pass membrane protein</topology>
    </subcellularLocation>
</comment>
<feature type="transmembrane region" description="Helical" evidence="8">
    <location>
        <begin position="158"/>
        <end position="179"/>
    </location>
</feature>
<protein>
    <submittedName>
        <fullName evidence="10">Multicomponent Na+:H+ antiporter subunit D</fullName>
    </submittedName>
</protein>
<evidence type="ECO:0000256" key="8">
    <source>
        <dbReference type="SAM" id="Phobius"/>
    </source>
</evidence>
<evidence type="ECO:0000256" key="1">
    <source>
        <dbReference type="ARBA" id="ARBA00004651"/>
    </source>
</evidence>
<feature type="transmembrane region" description="Helical" evidence="8">
    <location>
        <begin position="6"/>
        <end position="23"/>
    </location>
</feature>
<feature type="transmembrane region" description="Helical" evidence="8">
    <location>
        <begin position="400"/>
        <end position="418"/>
    </location>
</feature>
<dbReference type="EMBL" id="FXBB01000019">
    <property type="protein sequence ID" value="SMG34166.1"/>
    <property type="molecule type" value="Genomic_DNA"/>
</dbReference>
<evidence type="ECO:0000256" key="2">
    <source>
        <dbReference type="ARBA" id="ARBA00005346"/>
    </source>
</evidence>
<dbReference type="InterPro" id="IPR003918">
    <property type="entry name" value="NADH_UbQ_OxRdtase"/>
</dbReference>
<feature type="transmembrane region" description="Helical" evidence="8">
    <location>
        <begin position="127"/>
        <end position="146"/>
    </location>
</feature>
<evidence type="ECO:0000313" key="10">
    <source>
        <dbReference type="EMBL" id="SMG34166.1"/>
    </source>
</evidence>
<dbReference type="InterPro" id="IPR001750">
    <property type="entry name" value="ND/Mrp_TM"/>
</dbReference>
<dbReference type="PRINTS" id="PR01437">
    <property type="entry name" value="NUOXDRDTASE4"/>
</dbReference>
<keyword evidence="4 7" id="KW-0812">Transmembrane</keyword>